<protein>
    <recommendedName>
        <fullName evidence="3">Thioredoxin domain-containing protein</fullName>
    </recommendedName>
</protein>
<gene>
    <name evidence="2" type="ORF">ENT17_11290</name>
</gene>
<name>A0A7C4L2T7_9CHLR</name>
<keyword evidence="1" id="KW-0812">Transmembrane</keyword>
<organism evidence="2">
    <name type="scientific">Bellilinea caldifistulae</name>
    <dbReference type="NCBI Taxonomy" id="360411"/>
    <lineage>
        <taxon>Bacteria</taxon>
        <taxon>Bacillati</taxon>
        <taxon>Chloroflexota</taxon>
        <taxon>Anaerolineae</taxon>
        <taxon>Anaerolineales</taxon>
        <taxon>Anaerolineaceae</taxon>
        <taxon>Bellilinea</taxon>
    </lineage>
</organism>
<evidence type="ECO:0000313" key="2">
    <source>
        <dbReference type="EMBL" id="HGS88183.1"/>
    </source>
</evidence>
<dbReference type="AlphaFoldDB" id="A0A7C4L2T7"/>
<dbReference type="SUPFAM" id="SSF52833">
    <property type="entry name" value="Thioredoxin-like"/>
    <property type="match status" value="1"/>
</dbReference>
<keyword evidence="1" id="KW-0472">Membrane</keyword>
<sequence length="154" mass="17536">MNEANHTVTDGRFRINSRIAGGLVFVLLVAAVLAVKARQEGWFVPEPPLDLPNQPVLLLFNRYRGCECALDVYEAAEWQVRGWPEEARLSVPVLVINLDRQKVLGERYKVHRAPSLMLLDAAGNVVYRQNEVVTDDLPLDLETFEQKIREMQKP</sequence>
<feature type="transmembrane region" description="Helical" evidence="1">
    <location>
        <begin position="15"/>
        <end position="35"/>
    </location>
</feature>
<keyword evidence="1" id="KW-1133">Transmembrane helix</keyword>
<comment type="caution">
    <text evidence="2">The sequence shown here is derived from an EMBL/GenBank/DDBJ whole genome shotgun (WGS) entry which is preliminary data.</text>
</comment>
<evidence type="ECO:0000256" key="1">
    <source>
        <dbReference type="SAM" id="Phobius"/>
    </source>
</evidence>
<dbReference type="EMBL" id="DSXR01000116">
    <property type="protein sequence ID" value="HGS88183.1"/>
    <property type="molecule type" value="Genomic_DNA"/>
</dbReference>
<accession>A0A7C4L2T7</accession>
<dbReference type="Gene3D" id="3.40.30.10">
    <property type="entry name" value="Glutaredoxin"/>
    <property type="match status" value="1"/>
</dbReference>
<proteinExistence type="predicted"/>
<evidence type="ECO:0008006" key="3">
    <source>
        <dbReference type="Google" id="ProtNLM"/>
    </source>
</evidence>
<reference evidence="2" key="1">
    <citation type="journal article" date="2020" name="mSystems">
        <title>Genome- and Community-Level Interaction Insights into Carbon Utilization and Element Cycling Functions of Hydrothermarchaeota in Hydrothermal Sediment.</title>
        <authorList>
            <person name="Zhou Z."/>
            <person name="Liu Y."/>
            <person name="Xu W."/>
            <person name="Pan J."/>
            <person name="Luo Z.H."/>
            <person name="Li M."/>
        </authorList>
    </citation>
    <scope>NUCLEOTIDE SEQUENCE [LARGE SCALE GENOMIC DNA]</scope>
    <source>
        <strain evidence="2">SpSt-556</strain>
    </source>
</reference>
<dbReference type="InterPro" id="IPR036249">
    <property type="entry name" value="Thioredoxin-like_sf"/>
</dbReference>